<comment type="caution">
    <text evidence="3">The sequence shown here is derived from an EMBL/GenBank/DDBJ whole genome shotgun (WGS) entry which is preliminary data.</text>
</comment>
<dbReference type="EMBL" id="BKCJ010396727">
    <property type="protein sequence ID" value="GFA27616.1"/>
    <property type="molecule type" value="Genomic_DNA"/>
</dbReference>
<keyword evidence="2" id="KW-0812">Transmembrane</keyword>
<keyword evidence="2" id="KW-1133">Transmembrane helix</keyword>
<feature type="compositionally biased region" description="Low complexity" evidence="1">
    <location>
        <begin position="7"/>
        <end position="67"/>
    </location>
</feature>
<name>A0A699JCJ5_TANCI</name>
<evidence type="ECO:0000256" key="1">
    <source>
        <dbReference type="SAM" id="MobiDB-lite"/>
    </source>
</evidence>
<protein>
    <submittedName>
        <fullName evidence="3">Malectin-like carbohydrate-binding domain-containing protein</fullName>
    </submittedName>
</protein>
<keyword evidence="2" id="KW-0472">Membrane</keyword>
<proteinExistence type="predicted"/>
<sequence>MNSVTGNPSLCTSNNSCSNTPGTINSPPGSVNSPPGIIYSPPGSMNSPPGSTNSPPGSINSSPGSTNIKRKKKKKSSMLPVILGITIPVFFLIWVAFGVFLILRKKSKPANVIMAPTTGGGENGNSGGEVNGTPEVLQRIGEEMINEIAGDVVQQAVNTN</sequence>
<dbReference type="AlphaFoldDB" id="A0A699JCJ5"/>
<reference evidence="3" key="1">
    <citation type="journal article" date="2019" name="Sci. Rep.">
        <title>Draft genome of Tanacetum cinerariifolium, the natural source of mosquito coil.</title>
        <authorList>
            <person name="Yamashiro T."/>
            <person name="Shiraishi A."/>
            <person name="Satake H."/>
            <person name="Nakayama K."/>
        </authorList>
    </citation>
    <scope>NUCLEOTIDE SEQUENCE</scope>
</reference>
<evidence type="ECO:0000256" key="2">
    <source>
        <dbReference type="SAM" id="Phobius"/>
    </source>
</evidence>
<accession>A0A699JCJ5</accession>
<organism evidence="3">
    <name type="scientific">Tanacetum cinerariifolium</name>
    <name type="common">Dalmatian daisy</name>
    <name type="synonym">Chrysanthemum cinerariifolium</name>
    <dbReference type="NCBI Taxonomy" id="118510"/>
    <lineage>
        <taxon>Eukaryota</taxon>
        <taxon>Viridiplantae</taxon>
        <taxon>Streptophyta</taxon>
        <taxon>Embryophyta</taxon>
        <taxon>Tracheophyta</taxon>
        <taxon>Spermatophyta</taxon>
        <taxon>Magnoliopsida</taxon>
        <taxon>eudicotyledons</taxon>
        <taxon>Gunneridae</taxon>
        <taxon>Pentapetalae</taxon>
        <taxon>asterids</taxon>
        <taxon>campanulids</taxon>
        <taxon>Asterales</taxon>
        <taxon>Asteraceae</taxon>
        <taxon>Asteroideae</taxon>
        <taxon>Anthemideae</taxon>
        <taxon>Anthemidinae</taxon>
        <taxon>Tanacetum</taxon>
    </lineage>
</organism>
<feature type="region of interest" description="Disordered" evidence="1">
    <location>
        <begin position="1"/>
        <end position="75"/>
    </location>
</feature>
<feature type="transmembrane region" description="Helical" evidence="2">
    <location>
        <begin position="79"/>
        <end position="103"/>
    </location>
</feature>
<gene>
    <name evidence="3" type="ORF">Tci_599588</name>
</gene>
<evidence type="ECO:0000313" key="3">
    <source>
        <dbReference type="EMBL" id="GFA27616.1"/>
    </source>
</evidence>